<evidence type="ECO:0000313" key="4">
    <source>
        <dbReference type="Proteomes" id="UP000198588"/>
    </source>
</evidence>
<dbReference type="PANTHER" id="PTHR32063">
    <property type="match status" value="1"/>
</dbReference>
<protein>
    <submittedName>
        <fullName evidence="3">Multidrug efflux pump subunit AcrB</fullName>
    </submittedName>
</protein>
<dbReference type="Gene3D" id="3.30.70.1430">
    <property type="entry name" value="Multidrug efflux transporter AcrB pore domain"/>
    <property type="match status" value="2"/>
</dbReference>
<accession>A0A1G5YKV4</accession>
<dbReference type="PRINTS" id="PR00702">
    <property type="entry name" value="ACRIFLAVINRP"/>
</dbReference>
<feature type="transmembrane region" description="Helical" evidence="2">
    <location>
        <begin position="390"/>
        <end position="413"/>
    </location>
</feature>
<dbReference type="Gene3D" id="3.30.70.1440">
    <property type="entry name" value="Multidrug efflux transporter AcrB pore domain"/>
    <property type="match status" value="1"/>
</dbReference>
<evidence type="ECO:0000313" key="3">
    <source>
        <dbReference type="EMBL" id="SDA82996.1"/>
    </source>
</evidence>
<dbReference type="InterPro" id="IPR027463">
    <property type="entry name" value="AcrB_DN_DC_subdom"/>
</dbReference>
<feature type="transmembrane region" description="Helical" evidence="2">
    <location>
        <begin position="463"/>
        <end position="492"/>
    </location>
</feature>
<dbReference type="GO" id="GO:0042910">
    <property type="term" value="F:xenobiotic transmembrane transporter activity"/>
    <property type="evidence" value="ECO:0007669"/>
    <property type="project" value="TreeGrafter"/>
</dbReference>
<evidence type="ECO:0000256" key="2">
    <source>
        <dbReference type="SAM" id="Phobius"/>
    </source>
</evidence>
<feature type="transmembrane region" description="Helical" evidence="2">
    <location>
        <begin position="857"/>
        <end position="875"/>
    </location>
</feature>
<dbReference type="STRING" id="1165689.SAMN02927914_03383"/>
<dbReference type="Proteomes" id="UP000198588">
    <property type="component" value="Unassembled WGS sequence"/>
</dbReference>
<feature type="transmembrane region" description="Helical" evidence="2">
    <location>
        <begin position="983"/>
        <end position="1005"/>
    </location>
</feature>
<organism evidence="3 4">
    <name type="scientific">Mesorhizobium qingshengii</name>
    <dbReference type="NCBI Taxonomy" id="1165689"/>
    <lineage>
        <taxon>Bacteria</taxon>
        <taxon>Pseudomonadati</taxon>
        <taxon>Pseudomonadota</taxon>
        <taxon>Alphaproteobacteria</taxon>
        <taxon>Hyphomicrobiales</taxon>
        <taxon>Phyllobacteriaceae</taxon>
        <taxon>Mesorhizobium</taxon>
    </lineage>
</organism>
<dbReference type="Gene3D" id="3.30.70.1320">
    <property type="entry name" value="Multidrug efflux transporter AcrB pore domain like"/>
    <property type="match status" value="1"/>
</dbReference>
<reference evidence="3 4" key="1">
    <citation type="submission" date="2016-10" db="EMBL/GenBank/DDBJ databases">
        <authorList>
            <person name="de Groot N.N."/>
        </authorList>
    </citation>
    <scope>NUCLEOTIDE SEQUENCE [LARGE SCALE GENOMIC DNA]</scope>
    <source>
        <strain evidence="3 4">CGMCC 1.12097</strain>
    </source>
</reference>
<dbReference type="Pfam" id="PF00873">
    <property type="entry name" value="ACR_tran"/>
    <property type="match status" value="1"/>
</dbReference>
<feature type="transmembrane region" description="Helical" evidence="2">
    <location>
        <begin position="425"/>
        <end position="451"/>
    </location>
</feature>
<dbReference type="EMBL" id="FMXM01000010">
    <property type="protein sequence ID" value="SDA82996.1"/>
    <property type="molecule type" value="Genomic_DNA"/>
</dbReference>
<dbReference type="InterPro" id="IPR001036">
    <property type="entry name" value="Acrflvin-R"/>
</dbReference>
<dbReference type="Gene3D" id="3.30.2090.10">
    <property type="entry name" value="Multidrug efflux transporter AcrB TolC docking domain, DN and DC subdomains"/>
    <property type="match status" value="2"/>
</dbReference>
<dbReference type="Gene3D" id="1.20.1640.10">
    <property type="entry name" value="Multidrug efflux transporter AcrB transmembrane domain"/>
    <property type="match status" value="2"/>
</dbReference>
<dbReference type="PANTHER" id="PTHR32063:SF64">
    <property type="entry name" value="ACRB_ACRD_ACRF FAMILY PROTEIN"/>
    <property type="match status" value="1"/>
</dbReference>
<keyword evidence="2" id="KW-0472">Membrane</keyword>
<feature type="transmembrane region" description="Helical" evidence="2">
    <location>
        <begin position="958"/>
        <end position="977"/>
    </location>
</feature>
<keyword evidence="2" id="KW-1133">Transmembrane helix</keyword>
<feature type="transmembrane region" description="Helical" evidence="2">
    <location>
        <begin position="362"/>
        <end position="384"/>
    </location>
</feature>
<feature type="region of interest" description="Disordered" evidence="1">
    <location>
        <begin position="1014"/>
        <end position="1045"/>
    </location>
</feature>
<feature type="compositionally biased region" description="Basic and acidic residues" evidence="1">
    <location>
        <begin position="1014"/>
        <end position="1027"/>
    </location>
</feature>
<proteinExistence type="predicted"/>
<dbReference type="GO" id="GO:0005886">
    <property type="term" value="C:plasma membrane"/>
    <property type="evidence" value="ECO:0007669"/>
    <property type="project" value="TreeGrafter"/>
</dbReference>
<dbReference type="AlphaFoldDB" id="A0A1G5YKV4"/>
<feature type="transmembrane region" description="Helical" evidence="2">
    <location>
        <begin position="907"/>
        <end position="931"/>
    </location>
</feature>
<dbReference type="SUPFAM" id="SSF82693">
    <property type="entry name" value="Multidrug efflux transporter AcrB pore domain, PN1, PN2, PC1 and PC2 subdomains"/>
    <property type="match status" value="3"/>
</dbReference>
<dbReference type="SUPFAM" id="SSF82714">
    <property type="entry name" value="Multidrug efflux transporter AcrB TolC docking domain, DN and DC subdomains"/>
    <property type="match status" value="2"/>
</dbReference>
<dbReference type="RefSeq" id="WP_244529638.1">
    <property type="nucleotide sequence ID" value="NZ_FMXM01000010.1"/>
</dbReference>
<evidence type="ECO:0000256" key="1">
    <source>
        <dbReference type="SAM" id="MobiDB-lite"/>
    </source>
</evidence>
<dbReference type="SUPFAM" id="SSF82866">
    <property type="entry name" value="Multidrug efflux transporter AcrB transmembrane domain"/>
    <property type="match status" value="2"/>
</dbReference>
<feature type="transmembrane region" description="Helical" evidence="2">
    <location>
        <begin position="522"/>
        <end position="543"/>
    </location>
</feature>
<keyword evidence="2" id="KW-0812">Transmembrane</keyword>
<feature type="transmembrane region" description="Helical" evidence="2">
    <location>
        <begin position="16"/>
        <end position="35"/>
    </location>
</feature>
<gene>
    <name evidence="3" type="ORF">SAMN02927914_03383</name>
</gene>
<feature type="transmembrane region" description="Helical" evidence="2">
    <location>
        <begin position="882"/>
        <end position="901"/>
    </location>
</feature>
<sequence length="1045" mass="113778">MKGFNLSDWALSHRSMVWYFMLVFVVAGVFSYLNLGREEDPNFTIKTMIIQANWPGASVKETLQQVTDRIEKKLEELDSLDFTKSVTTAGQTVIFVNLKDTTKARDVVPNWIQVRNMVNDIKGQFPQGVQGPFFNDRFGDVYGNIYAFTSDGLTPRQLRDYVEDVRTKILTVPNAGKVDLVGAQDEAIYLEFSTRQIAALGLNQQAIVASLQAQNAITPSGVIQSGPERISVRVGGQFTSEDSLRAINLRVNDRFFRLSDVATISRGYVDPPTALFRFNGEDAIGLAIGMKPNANLLQFGEALHEEMNKVLADLPIGVGVHLVADQPVIVEEAVSGFTRALFEAVAIVLAVSFISLGMRAGFVVALSIPLVLAITFTVMAYLGISLQRISLGALIIALGLLVDDAMIAVEMMVARLEVGDNLRKAATYVYTSTAFPMLTGTLVTVAGFIPIGLNNSAAGEYTFTLFVVIAVSLLVSWIVAVLFAPLLGVTILPATMKQQHHDQPGRFTSLFRRVLVGSVRHHWLTIIATVLLFAASIAGFGLVQQQFFPPSDRPELIVDWNLPQNSSIAETRDQMERFEQRALVGNPDIDHFSSYIGQGAVRFVLAYDVQPANPYFGQTVIVTKSIEARNRVKPALERLLREEFVGTDAFVKPLELGPPVGRPVQYRVSGPDIQTVRELAQQFSGVISANPKLGAPTFDWNEPQRVLRVDVLQDKARQLGITSSDIASALNSTVGGATITQVRDATYLINVVARSREAERGSIGTLQNMQLPTGTGESIPLAAVANFRYELEQPTVWRRDRIPTITVRAGLVGDVLPATVVNELKPSVDAFIAKLPPGYSIATAGSVEESAKSQGPIAAVVPLMLFIMATILMIQLQSFQRLFLVVAVAPLGLIGVVAALVPSGAPLGFVAILGVLALIGILIRNSVILIVQIEDLVREGKDRWAAVIEATEHRMRPIALTAAAASLALIPIAREVFWGPMAYAMMGGIIAGTAITLLFLPALYVTWFRIKEPKPGQHGERKAERPEAAQAVRTKPSLALSRLRV</sequence>
<name>A0A1G5YKV4_9HYPH</name>